<comment type="subcellular location">
    <subcellularLocation>
        <location evidence="1">Cell membrane</location>
        <topology evidence="1">Multi-pass membrane protein</topology>
    </subcellularLocation>
</comment>
<proteinExistence type="predicted"/>
<keyword evidence="4 6" id="KW-1133">Transmembrane helix</keyword>
<dbReference type="EMBL" id="AZXY01000010">
    <property type="protein sequence ID" value="KSZ57282.1"/>
    <property type="molecule type" value="Genomic_DNA"/>
</dbReference>
<feature type="domain" description="Cardiolipin synthase N-terminal" evidence="7">
    <location>
        <begin position="33"/>
        <end position="75"/>
    </location>
</feature>
<keyword evidence="2" id="KW-1003">Cell membrane</keyword>
<keyword evidence="5 6" id="KW-0472">Membrane</keyword>
<protein>
    <submittedName>
        <fullName evidence="8">Membrane protein</fullName>
    </submittedName>
</protein>
<evidence type="ECO:0000313" key="9">
    <source>
        <dbReference type="Proteomes" id="UP000053060"/>
    </source>
</evidence>
<sequence>MSPSSPLSKKKFAELSRPQQVLVVLLAAVQLSLAVAAWADLARRPAGKINGSKLRWALTIAVNFFGPIRYFRKGRRD</sequence>
<dbReference type="Pfam" id="PF13396">
    <property type="entry name" value="PLDc_N"/>
    <property type="match status" value="1"/>
</dbReference>
<dbReference type="Proteomes" id="UP000053060">
    <property type="component" value="Unassembled WGS sequence"/>
</dbReference>
<evidence type="ECO:0000256" key="2">
    <source>
        <dbReference type="ARBA" id="ARBA00022475"/>
    </source>
</evidence>
<evidence type="ECO:0000313" key="8">
    <source>
        <dbReference type="EMBL" id="KSZ57282.1"/>
    </source>
</evidence>
<evidence type="ECO:0000256" key="6">
    <source>
        <dbReference type="SAM" id="Phobius"/>
    </source>
</evidence>
<reference evidence="8 9" key="2">
    <citation type="journal article" date="2016" name="Genome Announc.">
        <title>Draft Genome Sequence of a Versatile Hydrocarbon-Degrading Bacterium, Rhodococcus pyridinivorans Strain KG-16, Collected from Oil Fields in India.</title>
        <authorList>
            <person name="Aggarwal R.K."/>
            <person name="Dawar C."/>
            <person name="Phanindranath R."/>
            <person name="Mutnuri L."/>
            <person name="Dayal A.M."/>
        </authorList>
    </citation>
    <scope>NUCLEOTIDE SEQUENCE [LARGE SCALE GENOMIC DNA]</scope>
    <source>
        <strain evidence="8 9">KG-16</strain>
    </source>
</reference>
<comment type="caution">
    <text evidence="8">The sequence shown here is derived from an EMBL/GenBank/DDBJ whole genome shotgun (WGS) entry which is preliminary data.</text>
</comment>
<feature type="transmembrane region" description="Helical" evidence="6">
    <location>
        <begin position="21"/>
        <end position="39"/>
    </location>
</feature>
<dbReference type="RefSeq" id="WP_060653305.1">
    <property type="nucleotide sequence ID" value="NZ_AZXY01000010.1"/>
</dbReference>
<evidence type="ECO:0000256" key="5">
    <source>
        <dbReference type="ARBA" id="ARBA00023136"/>
    </source>
</evidence>
<feature type="transmembrane region" description="Helical" evidence="6">
    <location>
        <begin position="54"/>
        <end position="71"/>
    </location>
</feature>
<evidence type="ECO:0000256" key="1">
    <source>
        <dbReference type="ARBA" id="ARBA00004651"/>
    </source>
</evidence>
<organism evidence="8 9">
    <name type="scientific">Rhodococcus pyridinivorans KG-16</name>
    <dbReference type="NCBI Taxonomy" id="1441730"/>
    <lineage>
        <taxon>Bacteria</taxon>
        <taxon>Bacillati</taxon>
        <taxon>Actinomycetota</taxon>
        <taxon>Actinomycetes</taxon>
        <taxon>Mycobacteriales</taxon>
        <taxon>Nocardiaceae</taxon>
        <taxon>Rhodococcus</taxon>
    </lineage>
</organism>
<name>A0A0V9UGX7_9NOCA</name>
<evidence type="ECO:0000259" key="7">
    <source>
        <dbReference type="Pfam" id="PF13396"/>
    </source>
</evidence>
<keyword evidence="3 6" id="KW-0812">Transmembrane</keyword>
<dbReference type="AlphaFoldDB" id="A0A0V9UGX7"/>
<evidence type="ECO:0000256" key="3">
    <source>
        <dbReference type="ARBA" id="ARBA00022692"/>
    </source>
</evidence>
<evidence type="ECO:0000256" key="4">
    <source>
        <dbReference type="ARBA" id="ARBA00022989"/>
    </source>
</evidence>
<dbReference type="InterPro" id="IPR027379">
    <property type="entry name" value="CLS_N"/>
</dbReference>
<reference evidence="9" key="1">
    <citation type="submission" date="2015-01" db="EMBL/GenBank/DDBJ databases">
        <title>Draft genome sequence of Rhodococcus pyridinivorans strain KG-16, a hydrocarbon-degrading bacterium.</title>
        <authorList>
            <person name="Aggarwal R.K."/>
            <person name="Dawar C."/>
        </authorList>
    </citation>
    <scope>NUCLEOTIDE SEQUENCE [LARGE SCALE GENOMIC DNA]</scope>
    <source>
        <strain evidence="9">KG-16</strain>
    </source>
</reference>
<dbReference type="PATRIC" id="fig|1441730.3.peg.4067"/>
<accession>A0A0V9UGX7</accession>
<gene>
    <name evidence="8" type="ORF">Z045_19470</name>
</gene>